<dbReference type="InterPro" id="IPR036412">
    <property type="entry name" value="HAD-like_sf"/>
</dbReference>
<dbReference type="InterPro" id="IPR023198">
    <property type="entry name" value="PGP-like_dom2"/>
</dbReference>
<organism evidence="1 2">
    <name type="scientific">Brevibacterium picturae</name>
    <dbReference type="NCBI Taxonomy" id="260553"/>
    <lineage>
        <taxon>Bacteria</taxon>
        <taxon>Bacillati</taxon>
        <taxon>Actinomycetota</taxon>
        <taxon>Actinomycetes</taxon>
        <taxon>Micrococcales</taxon>
        <taxon>Brevibacteriaceae</taxon>
        <taxon>Brevibacterium</taxon>
    </lineage>
</organism>
<evidence type="ECO:0000313" key="1">
    <source>
        <dbReference type="EMBL" id="GAA1538822.1"/>
    </source>
</evidence>
<keyword evidence="2" id="KW-1185">Reference proteome</keyword>
<dbReference type="RefSeq" id="WP_188438250.1">
    <property type="nucleotide sequence ID" value="NZ_BAAALY010000005.1"/>
</dbReference>
<proteinExistence type="predicted"/>
<dbReference type="InterPro" id="IPR023214">
    <property type="entry name" value="HAD_sf"/>
</dbReference>
<comment type="caution">
    <text evidence="1">The sequence shown here is derived from an EMBL/GenBank/DDBJ whole genome shotgun (WGS) entry which is preliminary data.</text>
</comment>
<dbReference type="SUPFAM" id="SSF56784">
    <property type="entry name" value="HAD-like"/>
    <property type="match status" value="1"/>
</dbReference>
<protein>
    <recommendedName>
        <fullName evidence="3">Hydrolase of the HAD superfamily</fullName>
    </recommendedName>
</protein>
<gene>
    <name evidence="1" type="ORF">GCM10009691_12360</name>
</gene>
<dbReference type="EMBL" id="BAAALY010000005">
    <property type="protein sequence ID" value="GAA1538822.1"/>
    <property type="molecule type" value="Genomic_DNA"/>
</dbReference>
<accession>A0ABP4M7G5</accession>
<evidence type="ECO:0000313" key="2">
    <source>
        <dbReference type="Proteomes" id="UP001501791"/>
    </source>
</evidence>
<dbReference type="InterPro" id="IPR052898">
    <property type="entry name" value="ACAD10-like"/>
</dbReference>
<evidence type="ECO:0008006" key="3">
    <source>
        <dbReference type="Google" id="ProtNLM"/>
    </source>
</evidence>
<dbReference type="Gene3D" id="3.40.50.1000">
    <property type="entry name" value="HAD superfamily/HAD-like"/>
    <property type="match status" value="1"/>
</dbReference>
<dbReference type="PANTHER" id="PTHR47829:SF1">
    <property type="entry name" value="HAD FAMILY PHOSPHATASE"/>
    <property type="match status" value="1"/>
</dbReference>
<sequence>MSGGAGSAGAGVDVVWCDFGGVLTPPMTDATERFARVAGVEWEELRIAIAQVAARLGSEGMLPLELGAIGQAEWGLMVEAALPVQPAIRLAEWDRYWYLDRPLDGDLLGALGRLRERGVAVGMLTNSVREWEPHRVRMLGPHAGAFDAVVRSHEVGLAKPDPRIFALADEQLPPGGGAMLIDDLDGNCRAARAFGWRAHLHRDSAETVRMLDALVTAS</sequence>
<dbReference type="Pfam" id="PF00702">
    <property type="entry name" value="Hydrolase"/>
    <property type="match status" value="1"/>
</dbReference>
<dbReference type="Proteomes" id="UP001501791">
    <property type="component" value="Unassembled WGS sequence"/>
</dbReference>
<reference evidence="2" key="1">
    <citation type="journal article" date="2019" name="Int. J. Syst. Evol. Microbiol.">
        <title>The Global Catalogue of Microorganisms (GCM) 10K type strain sequencing project: providing services to taxonomists for standard genome sequencing and annotation.</title>
        <authorList>
            <consortium name="The Broad Institute Genomics Platform"/>
            <consortium name="The Broad Institute Genome Sequencing Center for Infectious Disease"/>
            <person name="Wu L."/>
            <person name="Ma J."/>
        </authorList>
    </citation>
    <scope>NUCLEOTIDE SEQUENCE [LARGE SCALE GENOMIC DNA]</scope>
    <source>
        <strain evidence="2">JCM 13319</strain>
    </source>
</reference>
<dbReference type="Gene3D" id="1.10.150.240">
    <property type="entry name" value="Putative phosphatase, domain 2"/>
    <property type="match status" value="1"/>
</dbReference>
<dbReference type="PANTHER" id="PTHR47829">
    <property type="entry name" value="HYDROLASE, PUTATIVE (AFU_ORTHOLOGUE AFUA_1G12880)-RELATED"/>
    <property type="match status" value="1"/>
</dbReference>
<name>A0ABP4M7G5_9MICO</name>